<dbReference type="PANTHER" id="PTHR42881">
    <property type="entry name" value="PROLYL ENDOPEPTIDASE"/>
    <property type="match status" value="1"/>
</dbReference>
<dbReference type="AlphaFoldDB" id="X1BJU4"/>
<reference evidence="2" key="1">
    <citation type="journal article" date="2014" name="Front. Microbiol.">
        <title>High frequency of phylogenetically diverse reductive dehalogenase-homologous genes in deep subseafloor sedimentary metagenomes.</title>
        <authorList>
            <person name="Kawai M."/>
            <person name="Futagami T."/>
            <person name="Toyoda A."/>
            <person name="Takaki Y."/>
            <person name="Nishi S."/>
            <person name="Hori S."/>
            <person name="Arai W."/>
            <person name="Tsubouchi T."/>
            <person name="Morono Y."/>
            <person name="Uchiyama I."/>
            <person name="Ito T."/>
            <person name="Fujiyama A."/>
            <person name="Inagaki F."/>
            <person name="Takami H."/>
        </authorList>
    </citation>
    <scope>NUCLEOTIDE SEQUENCE</scope>
    <source>
        <strain evidence="2">Expedition CK06-06</strain>
    </source>
</reference>
<dbReference type="InterPro" id="IPR023302">
    <property type="entry name" value="Pept_S9A_N"/>
</dbReference>
<dbReference type="Pfam" id="PF02897">
    <property type="entry name" value="Peptidase_S9_N"/>
    <property type="match status" value="1"/>
</dbReference>
<dbReference type="PANTHER" id="PTHR42881:SF2">
    <property type="entry name" value="PROLYL ENDOPEPTIDASE"/>
    <property type="match status" value="1"/>
</dbReference>
<dbReference type="GO" id="GO:0070012">
    <property type="term" value="F:oligopeptidase activity"/>
    <property type="evidence" value="ECO:0007669"/>
    <property type="project" value="TreeGrafter"/>
</dbReference>
<dbReference type="GO" id="GO:0004252">
    <property type="term" value="F:serine-type endopeptidase activity"/>
    <property type="evidence" value="ECO:0007669"/>
    <property type="project" value="InterPro"/>
</dbReference>
<evidence type="ECO:0000259" key="1">
    <source>
        <dbReference type="Pfam" id="PF02897"/>
    </source>
</evidence>
<sequence>PYRWLEDDNSEATDAWVEEQNKVTFDYLKQIPYHNKIKDRLEEIWNYPKYSSPFKVAGKYYFKKNDGLQNQSVLYTQNDLYGEPEVLLDPNTFCEDGTISLSGTYFSNDGKYMGYSKCMSGSDWNEFFIMDLNTRENLDDHLEWIKFLRELCKFQYLQLVTKHIKDMMSFTLLLKREKLIVCLARQVLESQHC</sequence>
<dbReference type="InterPro" id="IPR051167">
    <property type="entry name" value="Prolyl_oligopep/macrocyclase"/>
</dbReference>
<name>X1BJU4_9ZZZZ</name>
<organism evidence="2">
    <name type="scientific">marine sediment metagenome</name>
    <dbReference type="NCBI Taxonomy" id="412755"/>
    <lineage>
        <taxon>unclassified sequences</taxon>
        <taxon>metagenomes</taxon>
        <taxon>ecological metagenomes</taxon>
    </lineage>
</organism>
<feature type="non-terminal residue" evidence="2">
    <location>
        <position position="1"/>
    </location>
</feature>
<protein>
    <recommendedName>
        <fullName evidence="1">Peptidase S9A N-terminal domain-containing protein</fullName>
    </recommendedName>
</protein>
<dbReference type="Gene3D" id="2.130.10.120">
    <property type="entry name" value="Prolyl oligopeptidase, N-terminal domain"/>
    <property type="match status" value="1"/>
</dbReference>
<dbReference type="SUPFAM" id="SSF50993">
    <property type="entry name" value="Peptidase/esterase 'gauge' domain"/>
    <property type="match status" value="1"/>
</dbReference>
<comment type="caution">
    <text evidence="2">The sequence shown here is derived from an EMBL/GenBank/DDBJ whole genome shotgun (WGS) entry which is preliminary data.</text>
</comment>
<dbReference type="GO" id="GO:0005829">
    <property type="term" value="C:cytosol"/>
    <property type="evidence" value="ECO:0007669"/>
    <property type="project" value="TreeGrafter"/>
</dbReference>
<proteinExistence type="predicted"/>
<gene>
    <name evidence="2" type="ORF">S01H4_31949</name>
</gene>
<accession>X1BJU4</accession>
<evidence type="ECO:0000313" key="2">
    <source>
        <dbReference type="EMBL" id="GAG84358.1"/>
    </source>
</evidence>
<feature type="domain" description="Peptidase S9A N-terminal" evidence="1">
    <location>
        <begin position="1"/>
        <end position="147"/>
    </location>
</feature>
<dbReference type="EMBL" id="BART01016644">
    <property type="protein sequence ID" value="GAG84358.1"/>
    <property type="molecule type" value="Genomic_DNA"/>
</dbReference>